<evidence type="ECO:0000313" key="2">
    <source>
        <dbReference type="Proteomes" id="UP000015530"/>
    </source>
</evidence>
<sequence>MTEELLDHGWAARLVFRGPWTLTRGPQGRDSTA</sequence>
<protein>
    <submittedName>
        <fullName evidence="1">Uncharacterized protein</fullName>
    </submittedName>
</protein>
<comment type="caution">
    <text evidence="1">The sequence shown here is derived from an EMBL/GenBank/DDBJ whole genome shotgun (WGS) entry which is preliminary data.</text>
</comment>
<gene>
    <name evidence="1" type="ORF">CGLO_16457</name>
</gene>
<reference evidence="2" key="1">
    <citation type="journal article" date="2013" name="Mol. Plant Microbe Interact.">
        <title>Global aspects of pacC regulation of pathogenicity genes in Colletotrichum gloeosporioides as revealed by transcriptome analysis.</title>
        <authorList>
            <person name="Alkan N."/>
            <person name="Meng X."/>
            <person name="Friedlander G."/>
            <person name="Reuveni E."/>
            <person name="Sukno S."/>
            <person name="Sherman A."/>
            <person name="Thon M."/>
            <person name="Fluhr R."/>
            <person name="Prusky D."/>
        </authorList>
    </citation>
    <scope>NUCLEOTIDE SEQUENCE [LARGE SCALE GENOMIC DNA]</scope>
    <source>
        <strain evidence="2">Cg-14</strain>
    </source>
</reference>
<dbReference type="HOGENOM" id="CLU_3384720_0_0_1"/>
<dbReference type="AlphaFoldDB" id="T0JNH9"/>
<proteinExistence type="predicted"/>
<accession>T0JNH9</accession>
<evidence type="ECO:0000313" key="1">
    <source>
        <dbReference type="EMBL" id="EQB44757.1"/>
    </source>
</evidence>
<name>T0JNH9_COLGC</name>
<organism evidence="1 2">
    <name type="scientific">Colletotrichum gloeosporioides (strain Cg-14)</name>
    <name type="common">Anthracnose fungus</name>
    <name type="synonym">Glomerella cingulata</name>
    <dbReference type="NCBI Taxonomy" id="1237896"/>
    <lineage>
        <taxon>Eukaryota</taxon>
        <taxon>Fungi</taxon>
        <taxon>Dikarya</taxon>
        <taxon>Ascomycota</taxon>
        <taxon>Pezizomycotina</taxon>
        <taxon>Sordariomycetes</taxon>
        <taxon>Hypocreomycetidae</taxon>
        <taxon>Glomerellales</taxon>
        <taxon>Glomerellaceae</taxon>
        <taxon>Colletotrichum</taxon>
        <taxon>Colletotrichum gloeosporioides species complex</taxon>
    </lineage>
</organism>
<dbReference type="Proteomes" id="UP000015530">
    <property type="component" value="Unassembled WGS sequence"/>
</dbReference>
<dbReference type="EMBL" id="AMYD01003899">
    <property type="protein sequence ID" value="EQB44757.1"/>
    <property type="molecule type" value="Genomic_DNA"/>
</dbReference>